<keyword evidence="1" id="KW-0813">Transport</keyword>
<evidence type="ECO:0000256" key="1">
    <source>
        <dbReference type="ARBA" id="ARBA00022448"/>
    </source>
</evidence>
<dbReference type="InterPro" id="IPR027417">
    <property type="entry name" value="P-loop_NTPase"/>
</dbReference>
<reference evidence="5 6" key="1">
    <citation type="submission" date="2024-09" db="EMBL/GenBank/DDBJ databases">
        <authorList>
            <person name="Sun Q."/>
            <person name="Mori K."/>
        </authorList>
    </citation>
    <scope>NUCLEOTIDE SEQUENCE [LARGE SCALE GENOMIC DNA]</scope>
    <source>
        <strain evidence="5 6">TBRC 0563</strain>
    </source>
</reference>
<dbReference type="RefSeq" id="WP_378204420.1">
    <property type="nucleotide sequence ID" value="NZ_JBHLZP010000146.1"/>
</dbReference>
<dbReference type="InterPro" id="IPR003593">
    <property type="entry name" value="AAA+_ATPase"/>
</dbReference>
<name>A0ABV5YHP0_9ACTN</name>
<comment type="caution">
    <text evidence="5">The sequence shown here is derived from an EMBL/GenBank/DDBJ whole genome shotgun (WGS) entry which is preliminary data.</text>
</comment>
<dbReference type="Pfam" id="PF00005">
    <property type="entry name" value="ABC_tran"/>
    <property type="match status" value="1"/>
</dbReference>
<proteinExistence type="predicted"/>
<dbReference type="CDD" id="cd03293">
    <property type="entry name" value="ABC_NrtD_SsuB_transporters"/>
    <property type="match status" value="1"/>
</dbReference>
<dbReference type="PANTHER" id="PTHR42788">
    <property type="entry name" value="TAURINE IMPORT ATP-BINDING PROTEIN-RELATED"/>
    <property type="match status" value="1"/>
</dbReference>
<feature type="domain" description="ABC transporter" evidence="4">
    <location>
        <begin position="14"/>
        <end position="248"/>
    </location>
</feature>
<dbReference type="SUPFAM" id="SSF52540">
    <property type="entry name" value="P-loop containing nucleoside triphosphate hydrolases"/>
    <property type="match status" value="1"/>
</dbReference>
<accession>A0ABV5YHP0</accession>
<dbReference type="InterPro" id="IPR018632">
    <property type="entry name" value="AAA-associated_dom_C"/>
</dbReference>
<evidence type="ECO:0000313" key="5">
    <source>
        <dbReference type="EMBL" id="MFB9834569.1"/>
    </source>
</evidence>
<dbReference type="PANTHER" id="PTHR42788:SF13">
    <property type="entry name" value="ALIPHATIC SULFONATES IMPORT ATP-BINDING PROTEIN SSUB"/>
    <property type="match status" value="1"/>
</dbReference>
<dbReference type="PROSITE" id="PS50893">
    <property type="entry name" value="ABC_TRANSPORTER_2"/>
    <property type="match status" value="1"/>
</dbReference>
<dbReference type="PROSITE" id="PS00211">
    <property type="entry name" value="ABC_TRANSPORTER_1"/>
    <property type="match status" value="1"/>
</dbReference>
<dbReference type="SMART" id="SM00382">
    <property type="entry name" value="AAA"/>
    <property type="match status" value="1"/>
</dbReference>
<dbReference type="GO" id="GO:0005524">
    <property type="term" value="F:ATP binding"/>
    <property type="evidence" value="ECO:0007669"/>
    <property type="project" value="UniProtKB-KW"/>
</dbReference>
<dbReference type="InterPro" id="IPR017871">
    <property type="entry name" value="ABC_transporter-like_CS"/>
</dbReference>
<dbReference type="Proteomes" id="UP001589627">
    <property type="component" value="Unassembled WGS sequence"/>
</dbReference>
<dbReference type="EMBL" id="JBHLZP010000146">
    <property type="protein sequence ID" value="MFB9834569.1"/>
    <property type="molecule type" value="Genomic_DNA"/>
</dbReference>
<gene>
    <name evidence="5" type="ORF">ACFFNX_20500</name>
</gene>
<dbReference type="InterPro" id="IPR003439">
    <property type="entry name" value="ABC_transporter-like_ATP-bd"/>
</dbReference>
<dbReference type="Gene3D" id="3.40.50.300">
    <property type="entry name" value="P-loop containing nucleotide triphosphate hydrolases"/>
    <property type="match status" value="1"/>
</dbReference>
<keyword evidence="3 5" id="KW-0067">ATP-binding</keyword>
<sequence length="451" mass="48336">MTTTTATRTGAELLLAHGLTKSYAGADGELPVLAGIDLTVREGEIVALLGKSGSGKSTLLRCLAGLIPPSSGTVSYRGTPLKGANPGTTMVFQTFALLPWLTVQQNVEVGLEARGIAPARRREAALKAIDLIGLDGFESAYPKELSGGMRQRVGFARALVVEPDVLLMDEPFSALDVLTAENLRGELLELWDSGEFPTKAIVVVTHNIEEAVLMADRVVVLGSRPYGTIRASYDVGLERPRDRDSRQFTGLINEIYRTMTGRGEQAAPLPPHGVEPVRGKLTLANAPLPAASVDGVAGLSEILRRHDGHLDIADLADELGLEVDDLLPLVDALELLGFAMLEGGHLTLSEEGLAFSAADVQESKKIFATAALEVPLVRLITTSLGKSVDGGLQYGFFRDLLAHHYTSEQVTAQLEVATDWGRYAELYSYDANHQEYMLDPARAADLGLDTV</sequence>
<evidence type="ECO:0000259" key="4">
    <source>
        <dbReference type="PROSITE" id="PS50893"/>
    </source>
</evidence>
<organism evidence="5 6">
    <name type="scientific">Actinoallomurus acaciae</name>
    <dbReference type="NCBI Taxonomy" id="502577"/>
    <lineage>
        <taxon>Bacteria</taxon>
        <taxon>Bacillati</taxon>
        <taxon>Actinomycetota</taxon>
        <taxon>Actinomycetes</taxon>
        <taxon>Streptosporangiales</taxon>
        <taxon>Thermomonosporaceae</taxon>
        <taxon>Actinoallomurus</taxon>
    </lineage>
</organism>
<keyword evidence="2" id="KW-0547">Nucleotide-binding</keyword>
<evidence type="ECO:0000256" key="3">
    <source>
        <dbReference type="ARBA" id="ARBA00022840"/>
    </source>
</evidence>
<dbReference type="Pfam" id="PF09821">
    <property type="entry name" value="AAA_assoc_C"/>
    <property type="match status" value="1"/>
</dbReference>
<evidence type="ECO:0000256" key="2">
    <source>
        <dbReference type="ARBA" id="ARBA00022741"/>
    </source>
</evidence>
<protein>
    <submittedName>
        <fullName evidence="5">Nitrate/sulfonate/bicarbonate ABC transporter ATP-binding protein</fullName>
    </submittedName>
</protein>
<evidence type="ECO:0000313" key="6">
    <source>
        <dbReference type="Proteomes" id="UP001589627"/>
    </source>
</evidence>
<dbReference type="InterPro" id="IPR050166">
    <property type="entry name" value="ABC_transporter_ATP-bind"/>
</dbReference>
<keyword evidence="6" id="KW-1185">Reference proteome</keyword>